<gene>
    <name evidence="2" type="ORF">AA23TX_01232</name>
</gene>
<proteinExistence type="predicted"/>
<feature type="domain" description="FAD-dependent urate hydroxylase HpyO/Asp monooxygenase CreE-like FAD/NAD(P)-binding" evidence="1">
    <location>
        <begin position="9"/>
        <end position="190"/>
    </location>
</feature>
<sequence>MFGETSEIAVVGLGPRGLSVAERLSANAGVLVPRNHRLVVHLVDPRLADGGQVWRSTQDRVLLMNTVAGQVTMFVDETVDCAGPVVRGPSLYEWARSIALLGSPDVPDAVRAEAEALGPDDYPSRAFYGSYLRWTRRRITRTAPPSLWFVAHQARAVDVRDGRAGRQDVVLADGTTIGGLAAVVLALGHQPHELSPAEAGLSRYAERHGLRYFAPGNPADASPSGVPAGEPVLLRGMGLNFFDHLALLTLGRGGEFTREPGGALTYVPSGREPRLVAGSRRGVPYQARARNEKGASGRHEPRFLTPAVIGRLRDGADFRRDVWPLIDQEVRTVFYAAQVREQGCACDVGEFTEAFSAAGPAEVPLDGDPLAVRETEAQRIVLAKFGLDRSWDWRRVAVPYMAADLASTATFRTWLRSAVDTELAEARKGNVTGPLKAATDVLRDLRNEIRLVVDHGGISGASYRDDLRRWYMPLNAYLSIGPPAERVEQFGALLDAGVLEVMGPDLRIEGADGRFVARSAACPDVVVRAKTLIEARLPDTDVRRTTDPLLRALLARGECRPYRIGEFETGGLAVTRRPYHVLDTRDRPHPRRFAFGVPTEAVHWVTAAGIRPGVNSVILGDADAIARSCLRIAAEQDDLGRTA</sequence>
<dbReference type="Proteomes" id="UP000399805">
    <property type="component" value="Unassembled WGS sequence"/>
</dbReference>
<dbReference type="InterPro" id="IPR038732">
    <property type="entry name" value="HpyO/CreE_NAD-binding"/>
</dbReference>
<keyword evidence="3" id="KW-1185">Reference proteome</keyword>
<evidence type="ECO:0000313" key="3">
    <source>
        <dbReference type="Proteomes" id="UP000399805"/>
    </source>
</evidence>
<organism evidence="2 3">
    <name type="scientific">Amycolatopsis camponoti</name>
    <dbReference type="NCBI Taxonomy" id="2606593"/>
    <lineage>
        <taxon>Bacteria</taxon>
        <taxon>Bacillati</taxon>
        <taxon>Actinomycetota</taxon>
        <taxon>Actinomycetes</taxon>
        <taxon>Pseudonocardiales</taxon>
        <taxon>Pseudonocardiaceae</taxon>
        <taxon>Amycolatopsis</taxon>
    </lineage>
</organism>
<evidence type="ECO:0000313" key="2">
    <source>
        <dbReference type="EMBL" id="VVJ16211.1"/>
    </source>
</evidence>
<dbReference type="AlphaFoldDB" id="A0A6I8LGL6"/>
<evidence type="ECO:0000259" key="1">
    <source>
        <dbReference type="Pfam" id="PF13454"/>
    </source>
</evidence>
<accession>A0A6I8LGL6</accession>
<protein>
    <recommendedName>
        <fullName evidence="1">FAD-dependent urate hydroxylase HpyO/Asp monooxygenase CreE-like FAD/NAD(P)-binding domain-containing protein</fullName>
    </recommendedName>
</protein>
<dbReference type="InterPro" id="IPR052189">
    <property type="entry name" value="L-asp_N-monooxygenase_NS-form"/>
</dbReference>
<dbReference type="RefSeq" id="WP_155541584.1">
    <property type="nucleotide sequence ID" value="NZ_CABVGP010000001.1"/>
</dbReference>
<name>A0A6I8LGL6_9PSEU</name>
<dbReference type="Pfam" id="PF13454">
    <property type="entry name" value="NAD_binding_9"/>
    <property type="match status" value="1"/>
</dbReference>
<dbReference type="PANTHER" id="PTHR40254">
    <property type="entry name" value="BLR0577 PROTEIN"/>
    <property type="match status" value="1"/>
</dbReference>
<dbReference type="PANTHER" id="PTHR40254:SF1">
    <property type="entry name" value="BLR0577 PROTEIN"/>
    <property type="match status" value="1"/>
</dbReference>
<reference evidence="2 3" key="1">
    <citation type="submission" date="2019-09" db="EMBL/GenBank/DDBJ databases">
        <authorList>
            <person name="Leyn A S."/>
        </authorList>
    </citation>
    <scope>NUCLEOTIDE SEQUENCE [LARGE SCALE GENOMIC DNA]</scope>
    <source>
        <strain evidence="2">AA231_1</strain>
    </source>
</reference>
<dbReference type="EMBL" id="CABVGP010000001">
    <property type="protein sequence ID" value="VVJ16211.1"/>
    <property type="molecule type" value="Genomic_DNA"/>
</dbReference>